<comment type="pathway">
    <text evidence="1 11">Metabolic intermediate biosynthesis; chorismate biosynthesis; chorismate from D-erythrose 4-phosphate and phosphoenolpyruvate: step 4/7.</text>
</comment>
<keyword evidence="4 11" id="KW-0521">NADP</keyword>
<comment type="catalytic activity">
    <reaction evidence="7 11">
        <text>shikimate + NADP(+) = 3-dehydroshikimate + NADPH + H(+)</text>
        <dbReference type="Rhea" id="RHEA:17737"/>
        <dbReference type="ChEBI" id="CHEBI:15378"/>
        <dbReference type="ChEBI" id="CHEBI:16630"/>
        <dbReference type="ChEBI" id="CHEBI:36208"/>
        <dbReference type="ChEBI" id="CHEBI:57783"/>
        <dbReference type="ChEBI" id="CHEBI:58349"/>
        <dbReference type="EC" id="1.1.1.25"/>
    </reaction>
</comment>
<keyword evidence="16" id="KW-1185">Reference proteome</keyword>
<name>A0A177IB76_9CORY</name>
<evidence type="ECO:0000256" key="3">
    <source>
        <dbReference type="ARBA" id="ARBA00022605"/>
    </source>
</evidence>
<dbReference type="GO" id="GO:0030266">
    <property type="term" value="F:quinate 3-dehydrogenase (NAD+) activity"/>
    <property type="evidence" value="ECO:0007669"/>
    <property type="project" value="UniProtKB-EC"/>
</dbReference>
<feature type="domain" description="SDH C-terminal" evidence="14">
    <location>
        <begin position="255"/>
        <end position="283"/>
    </location>
</feature>
<evidence type="ECO:0000256" key="4">
    <source>
        <dbReference type="ARBA" id="ARBA00022857"/>
    </source>
</evidence>
<dbReference type="RefSeq" id="WP_066840368.1">
    <property type="nucleotide sequence ID" value="NZ_LSTQ01000024.1"/>
</dbReference>
<dbReference type="Gene3D" id="3.40.50.10860">
    <property type="entry name" value="Leucine Dehydrogenase, chain A, domain 1"/>
    <property type="match status" value="1"/>
</dbReference>
<dbReference type="GO" id="GO:0019632">
    <property type="term" value="P:shikimate metabolic process"/>
    <property type="evidence" value="ECO:0007669"/>
    <property type="project" value="InterPro"/>
</dbReference>
<comment type="pathway">
    <text evidence="10">Aromatic compound metabolism; 3,4-dihydroxybenzoate biosynthesis; 3-dehydroquinate from D-quinate (NAD(+) route).</text>
</comment>
<dbReference type="GO" id="GO:0004764">
    <property type="term" value="F:shikimate 3-dehydrogenase (NADP+) activity"/>
    <property type="evidence" value="ECO:0007669"/>
    <property type="project" value="UniProtKB-UniRule"/>
</dbReference>
<dbReference type="NCBIfam" id="TIGR00507">
    <property type="entry name" value="aroE"/>
    <property type="match status" value="1"/>
</dbReference>
<evidence type="ECO:0000259" key="14">
    <source>
        <dbReference type="Pfam" id="PF18317"/>
    </source>
</evidence>
<feature type="binding site" evidence="11">
    <location>
        <position position="86"/>
    </location>
    <ligand>
        <name>NADP(+)</name>
        <dbReference type="ChEBI" id="CHEBI:58349"/>
    </ligand>
</feature>
<keyword evidence="5 11" id="KW-0560">Oxidoreductase</keyword>
<feature type="domain" description="Quinate/shikimate 5-dehydrogenase/glutamyl-tRNA reductase" evidence="12">
    <location>
        <begin position="122"/>
        <end position="206"/>
    </location>
</feature>
<dbReference type="FunFam" id="3.40.50.720:FF:000086">
    <property type="entry name" value="Quinate/shikimate dehydrogenase"/>
    <property type="match status" value="1"/>
</dbReference>
<dbReference type="CDD" id="cd01065">
    <property type="entry name" value="NAD_bind_Shikimate_DH"/>
    <property type="match status" value="1"/>
</dbReference>
<dbReference type="SUPFAM" id="SSF51735">
    <property type="entry name" value="NAD(P)-binding Rossmann-fold domains"/>
    <property type="match status" value="1"/>
</dbReference>
<dbReference type="GO" id="GO:0009423">
    <property type="term" value="P:chorismate biosynthetic process"/>
    <property type="evidence" value="ECO:0007669"/>
    <property type="project" value="UniProtKB-UniRule"/>
</dbReference>
<evidence type="ECO:0000256" key="11">
    <source>
        <dbReference type="HAMAP-Rule" id="MF_00222"/>
    </source>
</evidence>
<evidence type="ECO:0000313" key="16">
    <source>
        <dbReference type="Proteomes" id="UP000076947"/>
    </source>
</evidence>
<evidence type="ECO:0000256" key="9">
    <source>
        <dbReference type="ARBA" id="ARBA00052329"/>
    </source>
</evidence>
<comment type="function">
    <text evidence="11">Involved in the biosynthesis of the chorismate, which leads to the biosynthesis of aromatic amino acids. Catalyzes the reversible NADPH linked reduction of 3-dehydroshikimate (DHSA) to yield shikimate (SA).</text>
</comment>
<dbReference type="PANTHER" id="PTHR21089">
    <property type="entry name" value="SHIKIMATE DEHYDROGENASE"/>
    <property type="match status" value="1"/>
</dbReference>
<dbReference type="InterPro" id="IPR022893">
    <property type="entry name" value="Shikimate_DH_fam"/>
</dbReference>
<comment type="caution">
    <text evidence="15">The sequence shown here is derived from an EMBL/GenBank/DDBJ whole genome shotgun (WGS) entry which is preliminary data.</text>
</comment>
<dbReference type="STRING" id="1705.CA21670_02580"/>
<dbReference type="Pfam" id="PF18317">
    <property type="entry name" value="SDH_C"/>
    <property type="match status" value="1"/>
</dbReference>
<comment type="caution">
    <text evidence="11">Lacks conserved residue(s) required for the propagation of feature annotation.</text>
</comment>
<dbReference type="InterPro" id="IPR011342">
    <property type="entry name" value="Shikimate_DH"/>
</dbReference>
<dbReference type="GO" id="GO:0005829">
    <property type="term" value="C:cytosol"/>
    <property type="evidence" value="ECO:0007669"/>
    <property type="project" value="TreeGrafter"/>
</dbReference>
<dbReference type="GO" id="GO:0008652">
    <property type="term" value="P:amino acid biosynthetic process"/>
    <property type="evidence" value="ECO:0007669"/>
    <property type="project" value="UniProtKB-KW"/>
</dbReference>
<dbReference type="InterPro" id="IPR046346">
    <property type="entry name" value="Aminoacid_DH-like_N_sf"/>
</dbReference>
<sequence length="289" mass="30538">MTDKTLLLGLIGHGIAKSRTPGMQEAEGLAQGIPTTYRIIDTGEAPAKDWALKDLLDSARTLGFNGLNITHPHKQEVLEFLDEVDERAAKIGAVNTVVIRDGKFYGYNTDVTGFGRGLEQGLPDAKMDNVVQVGAGGAGNAVAHSVIAAGAKNLFVADLDPQRAQQLAENVTASSPVEAGTFTVTGVDMADVEKYIVEADGVINATPVGMAQLPGTAFDTSILKPSQWVSDVIYLPLETQLLREAKEIGCSVIDGSGMAVGQALDAFKCFTGRDASAERMRETFIAQGE</sequence>
<feature type="binding site" evidence="11">
    <location>
        <position position="95"/>
    </location>
    <ligand>
        <name>shikimate</name>
        <dbReference type="ChEBI" id="CHEBI:36208"/>
    </ligand>
</feature>
<comment type="subunit">
    <text evidence="2 11">Homodimer.</text>
</comment>
<gene>
    <name evidence="11" type="primary">aroE</name>
    <name evidence="15" type="ORF">AYJ05_01070</name>
</gene>
<evidence type="ECO:0000313" key="15">
    <source>
        <dbReference type="EMBL" id="OAH26067.1"/>
    </source>
</evidence>
<feature type="binding site" evidence="11">
    <location>
        <position position="234"/>
    </location>
    <ligand>
        <name>shikimate</name>
        <dbReference type="ChEBI" id="CHEBI:36208"/>
    </ligand>
</feature>
<comment type="similarity">
    <text evidence="11">Belongs to the shikimate dehydrogenase family.</text>
</comment>
<dbReference type="AlphaFoldDB" id="A0A177IB76"/>
<dbReference type="GO" id="GO:0052734">
    <property type="term" value="F:shikimate 3-dehydrogenase (NAD+) activity"/>
    <property type="evidence" value="ECO:0007669"/>
    <property type="project" value="RHEA"/>
</dbReference>
<evidence type="ECO:0000256" key="7">
    <source>
        <dbReference type="ARBA" id="ARBA00049442"/>
    </source>
</evidence>
<comment type="catalytic activity">
    <reaction evidence="9">
        <text>shikimate + NAD(+) = 3-dehydroshikimate + NADH + H(+)</text>
        <dbReference type="Rhea" id="RHEA:17741"/>
        <dbReference type="ChEBI" id="CHEBI:15378"/>
        <dbReference type="ChEBI" id="CHEBI:16630"/>
        <dbReference type="ChEBI" id="CHEBI:36208"/>
        <dbReference type="ChEBI" id="CHEBI:57540"/>
        <dbReference type="ChEBI" id="CHEBI:57945"/>
    </reaction>
</comment>
<evidence type="ECO:0000259" key="12">
    <source>
        <dbReference type="Pfam" id="PF01488"/>
    </source>
</evidence>
<evidence type="ECO:0000256" key="10">
    <source>
        <dbReference type="ARBA" id="ARBA00060613"/>
    </source>
</evidence>
<feature type="binding site" evidence="11">
    <location>
        <position position="232"/>
    </location>
    <ligand>
        <name>NADP(+)</name>
        <dbReference type="ChEBI" id="CHEBI:58349"/>
    </ligand>
</feature>
<feature type="binding site" evidence="11">
    <location>
        <begin position="134"/>
        <end position="138"/>
    </location>
    <ligand>
        <name>NADP(+)</name>
        <dbReference type="ChEBI" id="CHEBI:58349"/>
    </ligand>
</feature>
<dbReference type="PANTHER" id="PTHR21089:SF1">
    <property type="entry name" value="BIFUNCTIONAL 3-DEHYDROQUINATE DEHYDRATASE_SHIKIMATE DEHYDROGENASE, CHLOROPLASTIC"/>
    <property type="match status" value="1"/>
</dbReference>
<keyword evidence="3 11" id="KW-0028">Amino-acid biosynthesis</keyword>
<evidence type="ECO:0000256" key="2">
    <source>
        <dbReference type="ARBA" id="ARBA00011738"/>
    </source>
</evidence>
<protein>
    <recommendedName>
        <fullName evidence="11">Shikimate dehydrogenase (NADP(+))</fullName>
        <shortName evidence="11">SDH</shortName>
        <ecNumber evidence="11">1.1.1.25</ecNumber>
    </recommendedName>
</protein>
<dbReference type="Proteomes" id="UP000076947">
    <property type="component" value="Unassembled WGS sequence"/>
</dbReference>
<dbReference type="UniPathway" id="UPA00053">
    <property type="reaction ID" value="UER00087"/>
</dbReference>
<dbReference type="NCBIfam" id="NF009201">
    <property type="entry name" value="PRK12549.1"/>
    <property type="match status" value="1"/>
</dbReference>
<dbReference type="Pfam" id="PF01488">
    <property type="entry name" value="Shikimate_DH"/>
    <property type="match status" value="1"/>
</dbReference>
<accession>A0A177IB76</accession>
<dbReference type="GO" id="GO:0050661">
    <property type="term" value="F:NADP binding"/>
    <property type="evidence" value="ECO:0007669"/>
    <property type="project" value="InterPro"/>
</dbReference>
<dbReference type="EC" id="1.1.1.25" evidence="11"/>
<dbReference type="Pfam" id="PF08501">
    <property type="entry name" value="Shikimate_dh_N"/>
    <property type="match status" value="1"/>
</dbReference>
<feature type="binding site" evidence="11">
    <location>
        <position position="70"/>
    </location>
    <ligand>
        <name>shikimate</name>
        <dbReference type="ChEBI" id="CHEBI:36208"/>
    </ligand>
</feature>
<proteinExistence type="inferred from homology"/>
<dbReference type="EMBL" id="LSTQ01000024">
    <property type="protein sequence ID" value="OAH26067.1"/>
    <property type="molecule type" value="Genomic_DNA"/>
</dbReference>
<evidence type="ECO:0000256" key="1">
    <source>
        <dbReference type="ARBA" id="ARBA00004871"/>
    </source>
</evidence>
<keyword evidence="6 11" id="KW-0057">Aromatic amino acid biosynthesis</keyword>
<dbReference type="HAMAP" id="MF_00222">
    <property type="entry name" value="Shikimate_DH_AroE"/>
    <property type="match status" value="1"/>
</dbReference>
<dbReference type="Gene3D" id="3.40.50.720">
    <property type="entry name" value="NAD(P)-binding Rossmann-like Domain"/>
    <property type="match status" value="1"/>
</dbReference>
<dbReference type="GO" id="GO:0009073">
    <property type="term" value="P:aromatic amino acid family biosynthetic process"/>
    <property type="evidence" value="ECO:0007669"/>
    <property type="project" value="UniProtKB-KW"/>
</dbReference>
<feature type="active site" description="Proton acceptor" evidence="11">
    <location>
        <position position="74"/>
    </location>
</feature>
<evidence type="ECO:0000256" key="6">
    <source>
        <dbReference type="ARBA" id="ARBA00023141"/>
    </source>
</evidence>
<dbReference type="InterPro" id="IPR006151">
    <property type="entry name" value="Shikm_DH/Glu-tRNA_Rdtase"/>
</dbReference>
<feature type="binding site" evidence="11">
    <location>
        <position position="110"/>
    </location>
    <ligand>
        <name>shikimate</name>
        <dbReference type="ChEBI" id="CHEBI:36208"/>
    </ligand>
</feature>
<evidence type="ECO:0000259" key="13">
    <source>
        <dbReference type="Pfam" id="PF08501"/>
    </source>
</evidence>
<feature type="domain" description="Shikimate dehydrogenase substrate binding N-terminal" evidence="13">
    <location>
        <begin position="10"/>
        <end position="97"/>
    </location>
</feature>
<dbReference type="InterPro" id="IPR041121">
    <property type="entry name" value="SDH_C"/>
</dbReference>
<feature type="binding site" evidence="11">
    <location>
        <position position="255"/>
    </location>
    <ligand>
        <name>NADP(+)</name>
        <dbReference type="ChEBI" id="CHEBI:58349"/>
    </ligand>
</feature>
<reference evidence="16" key="1">
    <citation type="submission" date="2016-02" db="EMBL/GenBank/DDBJ databases">
        <authorList>
            <person name="Kaur G."/>
            <person name="Nair G.R."/>
            <person name="Mayilraj S."/>
        </authorList>
    </citation>
    <scope>NUCLEOTIDE SEQUENCE [LARGE SCALE GENOMIC DNA]</scope>
    <source>
        <strain evidence="16">GA-15</strain>
    </source>
</reference>
<evidence type="ECO:0000256" key="8">
    <source>
        <dbReference type="ARBA" id="ARBA00051639"/>
    </source>
</evidence>
<dbReference type="SUPFAM" id="SSF53223">
    <property type="entry name" value="Aminoacid dehydrogenase-like, N-terminal domain"/>
    <property type="match status" value="1"/>
</dbReference>
<organism evidence="15 16">
    <name type="scientific">Corynebacterium stationis</name>
    <dbReference type="NCBI Taxonomy" id="1705"/>
    <lineage>
        <taxon>Bacteria</taxon>
        <taxon>Bacillati</taxon>
        <taxon>Actinomycetota</taxon>
        <taxon>Actinomycetes</taxon>
        <taxon>Mycobacteriales</taxon>
        <taxon>Corynebacteriaceae</taxon>
        <taxon>Corynebacterium</taxon>
    </lineage>
</organism>
<comment type="catalytic activity">
    <reaction evidence="8">
        <text>L-quinate + NAD(+) = 3-dehydroquinate + NADH + H(+)</text>
        <dbReference type="Rhea" id="RHEA:22364"/>
        <dbReference type="ChEBI" id="CHEBI:15378"/>
        <dbReference type="ChEBI" id="CHEBI:29751"/>
        <dbReference type="ChEBI" id="CHEBI:32364"/>
        <dbReference type="ChEBI" id="CHEBI:57540"/>
        <dbReference type="ChEBI" id="CHEBI:57945"/>
        <dbReference type="EC" id="1.1.1.24"/>
    </reaction>
</comment>
<evidence type="ECO:0000256" key="5">
    <source>
        <dbReference type="ARBA" id="ARBA00023002"/>
    </source>
</evidence>
<feature type="binding site" evidence="11">
    <location>
        <position position="262"/>
    </location>
    <ligand>
        <name>shikimate</name>
        <dbReference type="ChEBI" id="CHEBI:36208"/>
    </ligand>
</feature>
<feature type="binding site" evidence="11">
    <location>
        <begin position="18"/>
        <end position="20"/>
    </location>
    <ligand>
        <name>shikimate</name>
        <dbReference type="ChEBI" id="CHEBI:36208"/>
    </ligand>
</feature>
<dbReference type="InterPro" id="IPR013708">
    <property type="entry name" value="Shikimate_DH-bd_N"/>
</dbReference>
<dbReference type="OrthoDB" id="9776868at2"/>
<dbReference type="InterPro" id="IPR036291">
    <property type="entry name" value="NAD(P)-bd_dom_sf"/>
</dbReference>